<evidence type="ECO:0000313" key="3">
    <source>
        <dbReference type="Proteomes" id="UP001596550"/>
    </source>
</evidence>
<dbReference type="EMBL" id="JBHTCR010000003">
    <property type="protein sequence ID" value="MFC7346462.1"/>
    <property type="molecule type" value="Genomic_DNA"/>
</dbReference>
<reference evidence="3" key="1">
    <citation type="journal article" date="2019" name="Int. J. Syst. Evol. Microbiol.">
        <title>The Global Catalogue of Microorganisms (GCM) 10K type strain sequencing project: providing services to taxonomists for standard genome sequencing and annotation.</title>
        <authorList>
            <consortium name="The Broad Institute Genomics Platform"/>
            <consortium name="The Broad Institute Genome Sequencing Center for Infectious Disease"/>
            <person name="Wu L."/>
            <person name="Ma J."/>
        </authorList>
    </citation>
    <scope>NUCLEOTIDE SEQUENCE [LARGE SCALE GENOMIC DNA]</scope>
    <source>
        <strain evidence="3">CCUG 54781</strain>
    </source>
</reference>
<dbReference type="InterPro" id="IPR038670">
    <property type="entry name" value="HslJ-like_sf"/>
</dbReference>
<name>A0ABW2LV59_9FLAO</name>
<dbReference type="Gene3D" id="2.40.128.270">
    <property type="match status" value="1"/>
</dbReference>
<dbReference type="InterPro" id="IPR005184">
    <property type="entry name" value="DUF306_Meta_HslJ"/>
</dbReference>
<comment type="caution">
    <text evidence="2">The sequence shown here is derived from an EMBL/GenBank/DDBJ whole genome shotgun (WGS) entry which is preliminary data.</text>
</comment>
<protein>
    <submittedName>
        <fullName evidence="2">META domain-containing protein</fullName>
    </submittedName>
</protein>
<sequence>MKDEHIQRQWMMVSFDSFTKEQLMKNKAEINLTAEIKDKKIRGTAFMGCNRMFFNSEFKSKNKVKISGVGSTLMACQDMELETKFVKAFEAMTNYQIEGHFLTLFDDKGNKMKFIAADWD</sequence>
<keyword evidence="3" id="KW-1185">Reference proteome</keyword>
<dbReference type="InterPro" id="IPR053147">
    <property type="entry name" value="Hsp_HslJ-like"/>
</dbReference>
<proteinExistence type="predicted"/>
<evidence type="ECO:0000259" key="1">
    <source>
        <dbReference type="Pfam" id="PF03724"/>
    </source>
</evidence>
<gene>
    <name evidence="2" type="ORF">ACFQO9_07050</name>
</gene>
<accession>A0ABW2LV59</accession>
<evidence type="ECO:0000313" key="2">
    <source>
        <dbReference type="EMBL" id="MFC7346462.1"/>
    </source>
</evidence>
<dbReference type="PANTHER" id="PTHR35535">
    <property type="entry name" value="HEAT SHOCK PROTEIN HSLJ"/>
    <property type="match status" value="1"/>
</dbReference>
<dbReference type="Proteomes" id="UP001596550">
    <property type="component" value="Unassembled WGS sequence"/>
</dbReference>
<dbReference type="RefSeq" id="WP_378175901.1">
    <property type="nucleotide sequence ID" value="NZ_JBHTCR010000003.1"/>
</dbReference>
<organism evidence="2 3">
    <name type="scientific">Chryseobacterium zhengzhouense</name>
    <dbReference type="NCBI Taxonomy" id="1636086"/>
    <lineage>
        <taxon>Bacteria</taxon>
        <taxon>Pseudomonadati</taxon>
        <taxon>Bacteroidota</taxon>
        <taxon>Flavobacteriia</taxon>
        <taxon>Flavobacteriales</taxon>
        <taxon>Weeksellaceae</taxon>
        <taxon>Chryseobacterium group</taxon>
        <taxon>Chryseobacterium</taxon>
    </lineage>
</organism>
<feature type="domain" description="DUF306" evidence="1">
    <location>
        <begin position="7"/>
        <end position="111"/>
    </location>
</feature>
<dbReference type="PANTHER" id="PTHR35535:SF1">
    <property type="entry name" value="HEAT SHOCK PROTEIN HSLJ"/>
    <property type="match status" value="1"/>
</dbReference>
<dbReference type="Pfam" id="PF03724">
    <property type="entry name" value="META"/>
    <property type="match status" value="1"/>
</dbReference>